<keyword evidence="6" id="KW-1185">Reference proteome</keyword>
<dbReference type="GO" id="GO:0004650">
    <property type="term" value="F:polygalacturonase activity"/>
    <property type="evidence" value="ECO:0007669"/>
    <property type="project" value="UniProtKB-EC"/>
</dbReference>
<dbReference type="Gene3D" id="2.160.20.10">
    <property type="entry name" value="Single-stranded right-handed beta-helix, Pectin lyase-like"/>
    <property type="match status" value="1"/>
</dbReference>
<evidence type="ECO:0000256" key="1">
    <source>
        <dbReference type="ARBA" id="ARBA00008834"/>
    </source>
</evidence>
<evidence type="ECO:0000313" key="5">
    <source>
        <dbReference type="EMBL" id="OAT54356.1"/>
    </source>
</evidence>
<dbReference type="SUPFAM" id="SSF51126">
    <property type="entry name" value="Pectin lyase-like"/>
    <property type="match status" value="1"/>
</dbReference>
<dbReference type="EC" id="3.2.1.15" evidence="5"/>
<comment type="similarity">
    <text evidence="1 4">Belongs to the glycosyl hydrolase 28 family.</text>
</comment>
<keyword evidence="2 4" id="KW-0378">Hydrolase</keyword>
<dbReference type="InterPro" id="IPR011050">
    <property type="entry name" value="Pectin_lyase_fold/virulence"/>
</dbReference>
<dbReference type="GO" id="GO:0005975">
    <property type="term" value="P:carbohydrate metabolic process"/>
    <property type="evidence" value="ECO:0007669"/>
    <property type="project" value="InterPro"/>
</dbReference>
<dbReference type="Pfam" id="PF00295">
    <property type="entry name" value="Glyco_hydro_28"/>
    <property type="match status" value="1"/>
</dbReference>
<dbReference type="Proteomes" id="UP000078386">
    <property type="component" value="Unassembled WGS sequence"/>
</dbReference>
<dbReference type="RefSeq" id="WP_064544171.1">
    <property type="nucleotide sequence ID" value="NZ_LXEU01000038.1"/>
</dbReference>
<keyword evidence="3 4" id="KW-0326">Glycosidase</keyword>
<evidence type="ECO:0000256" key="2">
    <source>
        <dbReference type="ARBA" id="ARBA00022801"/>
    </source>
</evidence>
<dbReference type="PANTHER" id="PTHR31339">
    <property type="entry name" value="PECTIN LYASE-RELATED"/>
    <property type="match status" value="1"/>
</dbReference>
<dbReference type="AlphaFoldDB" id="A0A1B7K2H8"/>
<dbReference type="InterPro" id="IPR012334">
    <property type="entry name" value="Pectin_lyas_fold"/>
</dbReference>
<reference evidence="5 6" key="1">
    <citation type="submission" date="2016-04" db="EMBL/GenBank/DDBJ databases">
        <title>ATOL: Assembling a taxonomically balanced genome-scale reconstruction of the evolutionary history of the Enterobacteriaceae.</title>
        <authorList>
            <person name="Plunkett G.III."/>
            <person name="Neeno-Eckwall E.C."/>
            <person name="Glasner J.D."/>
            <person name="Perna N.T."/>
        </authorList>
    </citation>
    <scope>NUCLEOTIDE SEQUENCE [LARGE SCALE GENOMIC DNA]</scope>
    <source>
        <strain evidence="5 6">ATCC 51603</strain>
    </source>
</reference>
<accession>A0A1B7K2H8</accession>
<protein>
    <submittedName>
        <fullName evidence="5">Polygalacturonase</fullName>
        <ecNumber evidence="5">3.2.1.15</ecNumber>
    </submittedName>
</protein>
<name>A0A1B7K2H8_9ENTR</name>
<evidence type="ECO:0000256" key="4">
    <source>
        <dbReference type="RuleBase" id="RU361169"/>
    </source>
</evidence>
<dbReference type="InterPro" id="IPR051801">
    <property type="entry name" value="GH28_Enzymes"/>
</dbReference>
<evidence type="ECO:0000313" key="6">
    <source>
        <dbReference type="Proteomes" id="UP000078386"/>
    </source>
</evidence>
<proteinExistence type="inferred from homology"/>
<evidence type="ECO:0000256" key="3">
    <source>
        <dbReference type="ARBA" id="ARBA00023295"/>
    </source>
</evidence>
<dbReference type="PANTHER" id="PTHR31339:SF0">
    <property type="entry name" value="PECTIN LYASE-LIKE SUPERFAMILY PROTEIN"/>
    <property type="match status" value="1"/>
</dbReference>
<dbReference type="InterPro" id="IPR000743">
    <property type="entry name" value="Glyco_hydro_28"/>
</dbReference>
<gene>
    <name evidence="5" type="ORF">M989_01645</name>
</gene>
<comment type="caution">
    <text evidence="5">The sequence shown here is derived from an EMBL/GenBank/DDBJ whole genome shotgun (WGS) entry which is preliminary data.</text>
</comment>
<dbReference type="EMBL" id="LXEU01000038">
    <property type="protein sequence ID" value="OAT54356.1"/>
    <property type="molecule type" value="Genomic_DNA"/>
</dbReference>
<organism evidence="5 6">
    <name type="scientific">Kluyvera georgiana ATCC 51603</name>
    <dbReference type="NCBI Taxonomy" id="1354264"/>
    <lineage>
        <taxon>Bacteria</taxon>
        <taxon>Pseudomonadati</taxon>
        <taxon>Pseudomonadota</taxon>
        <taxon>Gammaproteobacteria</taxon>
        <taxon>Enterobacterales</taxon>
        <taxon>Enterobacteriaceae</taxon>
        <taxon>Kluyvera</taxon>
    </lineage>
</organism>
<sequence>MKISLHNTSLDRSGKTPLTAQLQQLIDEIDRAGGGTLVVSAGDWMTGTLILPSNFTLHLEAGARLLASPNAEDYPAELTQTVAELSRMALIYARNAHHITLSGEGCLAGGASAWFAERADEQGYRQPKTMRPRMLVLEGCQQVRIRDITISDSPMWTAHLVSCNQVFIQNLTIDNDLALSNTDALDIDSCQHVHISDSYFSAADDGICIKTTRKPQELQQATRHVVVSNCLIRSKSCAIKIGTETFADISHIAVHNCSIFESNRGIGLVSRDGGQFSQMIFSNILFDCRHGHPCHWGKADPVFISVRHRDPQVEPGKVEDITFSQLSGVSEGAINLHAETPGDIRHVTFNGLSLQQLSASSDEQGCYDIRPPCNPASPTGMGLDNAYRVNPQTGRAWGVDAYPGGLPAFYANGVQDLTLNDLRIRRPMPLPQGWNINAIVQENADA</sequence>
<dbReference type="PATRIC" id="fig|1354264.4.peg.1711"/>